<organism evidence="1 2">
    <name type="scientific">Venturia inaequalis</name>
    <name type="common">Apple scab fungus</name>
    <dbReference type="NCBI Taxonomy" id="5025"/>
    <lineage>
        <taxon>Eukaryota</taxon>
        <taxon>Fungi</taxon>
        <taxon>Dikarya</taxon>
        <taxon>Ascomycota</taxon>
        <taxon>Pezizomycotina</taxon>
        <taxon>Dothideomycetes</taxon>
        <taxon>Pleosporomycetidae</taxon>
        <taxon>Venturiales</taxon>
        <taxon>Venturiaceae</taxon>
        <taxon>Venturia</taxon>
    </lineage>
</organism>
<sequence length="80" mass="9281">MGRRRVALSQEQRRSIQEKAQHALIEEAAPEIFNKVTQRHLDRVTLYFETLCSDVLNTEPLDLLLRFCDQEPSAIADIKN</sequence>
<proteinExistence type="predicted"/>
<evidence type="ECO:0000313" key="2">
    <source>
        <dbReference type="Proteomes" id="UP000433883"/>
    </source>
</evidence>
<gene>
    <name evidence="1" type="ORF">BLS_006571</name>
</gene>
<dbReference type="Proteomes" id="UP000433883">
    <property type="component" value="Unassembled WGS sequence"/>
</dbReference>
<evidence type="ECO:0000313" key="1">
    <source>
        <dbReference type="EMBL" id="KAE9967092.1"/>
    </source>
</evidence>
<comment type="caution">
    <text evidence="1">The sequence shown here is derived from an EMBL/GenBank/DDBJ whole genome shotgun (WGS) entry which is preliminary data.</text>
</comment>
<accession>A0A8H3YR23</accession>
<dbReference type="AlphaFoldDB" id="A0A8H3YR23"/>
<dbReference type="EMBL" id="WNWQ01000488">
    <property type="protein sequence ID" value="KAE9967092.1"/>
    <property type="molecule type" value="Genomic_DNA"/>
</dbReference>
<protein>
    <submittedName>
        <fullName evidence="1">Uncharacterized protein</fullName>
    </submittedName>
</protein>
<reference evidence="1 2" key="1">
    <citation type="submission" date="2019-11" db="EMBL/GenBank/DDBJ databases">
        <title>Venturia inaequalis Genome Resource.</title>
        <authorList>
            <person name="Lichtner F.J."/>
        </authorList>
    </citation>
    <scope>NUCLEOTIDE SEQUENCE [LARGE SCALE GENOMIC DNA]</scope>
    <source>
        <strain evidence="1">Bline_iso_100314</strain>
    </source>
</reference>
<name>A0A8H3YR23_VENIN</name>